<dbReference type="AlphaFoldDB" id="A0AAW1IIY8"/>
<comment type="caution">
    <text evidence="2">The sequence shown here is derived from an EMBL/GenBank/DDBJ whole genome shotgun (WGS) entry which is preliminary data.</text>
</comment>
<keyword evidence="3" id="KW-1185">Reference proteome</keyword>
<dbReference type="Gene3D" id="4.10.60.10">
    <property type="entry name" value="Zinc finger, CCHC-type"/>
    <property type="match status" value="1"/>
</dbReference>
<evidence type="ECO:0000313" key="2">
    <source>
        <dbReference type="EMBL" id="KAK9690084.1"/>
    </source>
</evidence>
<evidence type="ECO:0000313" key="3">
    <source>
        <dbReference type="Proteomes" id="UP001443914"/>
    </source>
</evidence>
<gene>
    <name evidence="2" type="ORF">RND81_09G103800</name>
</gene>
<name>A0AAW1IIY8_SAPOF</name>
<reference evidence="2" key="1">
    <citation type="submission" date="2024-03" db="EMBL/GenBank/DDBJ databases">
        <title>WGS assembly of Saponaria officinalis var. Norfolk2.</title>
        <authorList>
            <person name="Jenkins J."/>
            <person name="Shu S."/>
            <person name="Grimwood J."/>
            <person name="Barry K."/>
            <person name="Goodstein D."/>
            <person name="Schmutz J."/>
            <person name="Leebens-Mack J."/>
            <person name="Osbourn A."/>
        </authorList>
    </citation>
    <scope>NUCLEOTIDE SEQUENCE [LARGE SCALE GENOMIC DNA]</scope>
    <source>
        <strain evidence="2">JIC</strain>
    </source>
</reference>
<dbReference type="Pfam" id="PF22936">
    <property type="entry name" value="Pol_BBD"/>
    <property type="match status" value="1"/>
</dbReference>
<dbReference type="InterPro" id="IPR036875">
    <property type="entry name" value="Znf_CCHC_sf"/>
</dbReference>
<dbReference type="GO" id="GO:0008270">
    <property type="term" value="F:zinc ion binding"/>
    <property type="evidence" value="ECO:0007669"/>
    <property type="project" value="InterPro"/>
</dbReference>
<organism evidence="2 3">
    <name type="scientific">Saponaria officinalis</name>
    <name type="common">Common soapwort</name>
    <name type="synonym">Lychnis saponaria</name>
    <dbReference type="NCBI Taxonomy" id="3572"/>
    <lineage>
        <taxon>Eukaryota</taxon>
        <taxon>Viridiplantae</taxon>
        <taxon>Streptophyta</taxon>
        <taxon>Embryophyta</taxon>
        <taxon>Tracheophyta</taxon>
        <taxon>Spermatophyta</taxon>
        <taxon>Magnoliopsida</taxon>
        <taxon>eudicotyledons</taxon>
        <taxon>Gunneridae</taxon>
        <taxon>Pentapetalae</taxon>
        <taxon>Caryophyllales</taxon>
        <taxon>Caryophyllaceae</taxon>
        <taxon>Caryophylleae</taxon>
        <taxon>Saponaria</taxon>
    </lineage>
</organism>
<accession>A0AAW1IIY8</accession>
<sequence length="190" mass="20548">MAASASVNSDKTCRYCKSEGHFNSKCPKLRAKQNNRNKRYGQQSKLPLQSAAVTDAMPPSISLSDLQAFIDQANRVNSNSALSTDSGTSTSWFFYSGCCNHMTSDSVCVINKRICDHNVIIHTADNSSMLVTQTGSVSTMNLSVDDTFIVPKLALNLISVGQLCELGLEVHFSSHGCHVKDPRSGKVLGT</sequence>
<dbReference type="InterPro" id="IPR054722">
    <property type="entry name" value="PolX-like_BBD"/>
</dbReference>
<proteinExistence type="predicted"/>
<dbReference type="SUPFAM" id="SSF57756">
    <property type="entry name" value="Retrovirus zinc finger-like domains"/>
    <property type="match status" value="1"/>
</dbReference>
<dbReference type="GO" id="GO:0003676">
    <property type="term" value="F:nucleic acid binding"/>
    <property type="evidence" value="ECO:0007669"/>
    <property type="project" value="InterPro"/>
</dbReference>
<evidence type="ECO:0000259" key="1">
    <source>
        <dbReference type="Pfam" id="PF22936"/>
    </source>
</evidence>
<protein>
    <recommendedName>
        <fullName evidence="1">Retrovirus-related Pol polyprotein from transposon TNT 1-94-like beta-barrel domain-containing protein</fullName>
    </recommendedName>
</protein>
<feature type="domain" description="Retrovirus-related Pol polyprotein from transposon TNT 1-94-like beta-barrel" evidence="1">
    <location>
        <begin position="92"/>
        <end position="167"/>
    </location>
</feature>
<dbReference type="EMBL" id="JBDFQZ010000009">
    <property type="protein sequence ID" value="KAK9690084.1"/>
    <property type="molecule type" value="Genomic_DNA"/>
</dbReference>
<dbReference type="Proteomes" id="UP001443914">
    <property type="component" value="Unassembled WGS sequence"/>
</dbReference>